<proteinExistence type="inferred from homology"/>
<feature type="compositionally biased region" description="Low complexity" evidence="18">
    <location>
        <begin position="17"/>
        <end position="34"/>
    </location>
</feature>
<dbReference type="PANTHER" id="PTHR10133">
    <property type="entry name" value="DNA POLYMERASE I"/>
    <property type="match status" value="1"/>
</dbReference>
<dbReference type="Pfam" id="PF00476">
    <property type="entry name" value="DNA_pol_A"/>
    <property type="match status" value="1"/>
</dbReference>
<feature type="region of interest" description="Disordered" evidence="18">
    <location>
        <begin position="368"/>
        <end position="395"/>
    </location>
</feature>
<evidence type="ECO:0000256" key="12">
    <source>
        <dbReference type="ARBA" id="ARBA00022932"/>
    </source>
</evidence>
<dbReference type="Pfam" id="PF01612">
    <property type="entry name" value="DNA_pol_A_exo1"/>
    <property type="match status" value="1"/>
</dbReference>
<evidence type="ECO:0000256" key="7">
    <source>
        <dbReference type="ARBA" id="ARBA00022705"/>
    </source>
</evidence>
<name>A0ABS0PNM2_9BRAD</name>
<evidence type="ECO:0000256" key="13">
    <source>
        <dbReference type="ARBA" id="ARBA00023125"/>
    </source>
</evidence>
<dbReference type="Gene3D" id="1.20.1060.10">
    <property type="entry name" value="Taq DNA Polymerase, Chain T, domain 4"/>
    <property type="match status" value="1"/>
</dbReference>
<dbReference type="InterPro" id="IPR019760">
    <property type="entry name" value="DNA-dir_DNA_pol_A_CS"/>
</dbReference>
<keyword evidence="7 17" id="KW-0235">DNA replication</keyword>
<dbReference type="PROSITE" id="PS00447">
    <property type="entry name" value="DNA_POLYMERASE_A"/>
    <property type="match status" value="1"/>
</dbReference>
<dbReference type="SMART" id="SM00279">
    <property type="entry name" value="HhH2"/>
    <property type="match status" value="1"/>
</dbReference>
<keyword evidence="23" id="KW-1185">Reference proteome</keyword>
<dbReference type="SMART" id="SM00474">
    <property type="entry name" value="35EXOc"/>
    <property type="match status" value="1"/>
</dbReference>
<keyword evidence="12 17" id="KW-0239">DNA-directed DNA polymerase</keyword>
<comment type="subunit">
    <text evidence="2">Single-chain monomer with multiple functions.</text>
</comment>
<comment type="catalytic activity">
    <reaction evidence="15 17">
        <text>DNA(n) + a 2'-deoxyribonucleoside 5'-triphosphate = DNA(n+1) + diphosphate</text>
        <dbReference type="Rhea" id="RHEA:22508"/>
        <dbReference type="Rhea" id="RHEA-COMP:17339"/>
        <dbReference type="Rhea" id="RHEA-COMP:17340"/>
        <dbReference type="ChEBI" id="CHEBI:33019"/>
        <dbReference type="ChEBI" id="CHEBI:61560"/>
        <dbReference type="ChEBI" id="CHEBI:173112"/>
        <dbReference type="EC" id="2.7.7.7"/>
    </reaction>
</comment>
<dbReference type="InterPro" id="IPR020045">
    <property type="entry name" value="DNA_polI_H3TH"/>
</dbReference>
<evidence type="ECO:0000256" key="16">
    <source>
        <dbReference type="NCBIfam" id="TIGR00593"/>
    </source>
</evidence>
<reference evidence="22 23" key="1">
    <citation type="submission" date="2020-07" db="EMBL/GenBank/DDBJ databases">
        <title>Bradyrhizobium diversity isolated from nodules of indigenous legumes of Western Australia.</title>
        <authorList>
            <person name="Klepa M.S."/>
        </authorList>
    </citation>
    <scope>NUCLEOTIDE SEQUENCE [LARGE SCALE GENOMIC DNA]</scope>
    <source>
        <strain evidence="22 23">CNPSo 4010</strain>
    </source>
</reference>
<dbReference type="GO" id="GO:0003887">
    <property type="term" value="F:DNA-directed DNA polymerase activity"/>
    <property type="evidence" value="ECO:0007669"/>
    <property type="project" value="UniProtKB-EC"/>
</dbReference>
<accession>A0ABS0PNM2</accession>
<dbReference type="InterPro" id="IPR036279">
    <property type="entry name" value="5-3_exonuclease_C_sf"/>
</dbReference>
<comment type="function">
    <text evidence="17">In addition to polymerase activity, this DNA polymerase exhibits 3'-5' and 5'-3' exonuclease activity.</text>
</comment>
<evidence type="ECO:0000256" key="9">
    <source>
        <dbReference type="ARBA" id="ARBA00022763"/>
    </source>
</evidence>
<evidence type="ECO:0000256" key="15">
    <source>
        <dbReference type="ARBA" id="ARBA00049244"/>
    </source>
</evidence>
<evidence type="ECO:0000256" key="17">
    <source>
        <dbReference type="RuleBase" id="RU004460"/>
    </source>
</evidence>
<keyword evidence="13 17" id="KW-0238">DNA-binding</keyword>
<dbReference type="SMART" id="SM00482">
    <property type="entry name" value="POLAc"/>
    <property type="match status" value="1"/>
</dbReference>
<dbReference type="InterPro" id="IPR002298">
    <property type="entry name" value="DNA_polymerase_A"/>
</dbReference>
<dbReference type="SMART" id="SM00475">
    <property type="entry name" value="53EXOc"/>
    <property type="match status" value="1"/>
</dbReference>
<feature type="domain" description="5'-3' exonuclease" evidence="20">
    <location>
        <begin position="49"/>
        <end position="309"/>
    </location>
</feature>
<dbReference type="CDD" id="cd09898">
    <property type="entry name" value="H3TH_53EXO"/>
    <property type="match status" value="1"/>
</dbReference>
<dbReference type="Pfam" id="PF01367">
    <property type="entry name" value="5_3_exonuc"/>
    <property type="match status" value="1"/>
</dbReference>
<evidence type="ECO:0000313" key="23">
    <source>
        <dbReference type="Proteomes" id="UP000807370"/>
    </source>
</evidence>
<dbReference type="SUPFAM" id="SSF53098">
    <property type="entry name" value="Ribonuclease H-like"/>
    <property type="match status" value="1"/>
</dbReference>
<keyword evidence="14 17" id="KW-0234">DNA repair</keyword>
<dbReference type="CDD" id="cd06139">
    <property type="entry name" value="DNA_polA_I_Ecoli_like_exo"/>
    <property type="match status" value="1"/>
</dbReference>
<dbReference type="Pfam" id="PF02739">
    <property type="entry name" value="5_3_exonuc_N"/>
    <property type="match status" value="1"/>
</dbReference>
<dbReference type="InterPro" id="IPR020046">
    <property type="entry name" value="5-3_exonucl_a-hlix_arch_N"/>
</dbReference>
<dbReference type="PRINTS" id="PR00868">
    <property type="entry name" value="DNAPOLI"/>
</dbReference>
<evidence type="ECO:0000256" key="8">
    <source>
        <dbReference type="ARBA" id="ARBA00022722"/>
    </source>
</evidence>
<evidence type="ECO:0000256" key="1">
    <source>
        <dbReference type="ARBA" id="ARBA00007705"/>
    </source>
</evidence>
<sequence length="1030" mass="112209">MPKTSPKTTAKADTKAAPKAADTKPAAAKTAPATAAAKPVAAKAAGKGDHVFLVDGSSYIFRAYHALPPLNRKSDGLQVNAVLGFCNMLWKLLREMPEDNRPTHLAIVFDKSEITFRNKIYPDYKAHRPPAPDDLIPQFALIREAVRAFDLPCLEQTGFEADDLIATYVRQACERGASATIVSSDKDLMQLVTDCVTMYDTMKDRRIGISEVIEKFGVPPNKVVEVQALAGDSTDNVPGVPGIGIKTAAQLITEYGDLDQLLFRAGEIKQPKRREALLENAEKARISRQLVLLDDKVDLEVPLDDLAVHEPDARKLIAFLKAMEFTTLTRRVAEYAQIDPANVDADPGYASGASVFTTLPPSDVVPAPGTAIPAPARPNQPNKAAGKEDKAASPKGAPISLAAAREEALRKLPVDRGKYQTIKTLKELEAFIARIHDAGHVAIGTRANSIDPMQADLCGIALALAPNEACYVPLAHKQSGGGAGLFDAGLAPDQVKHDDALQALRPVLESAGILKIGFDVKFAAVILAQHGITLRNIDDALLISYVLDAGRGSHALEQLSERWFGHAMLKESELLGSGKGKITFDQVPIDKAALLSAESVDIALRVWRVLKPRLVSEHMSAVYETLERPLVSVLARMERRGISIDRQVLSRLSGDFAQTAARVEAEIQEIAGEPVNVGSPKQIGDILFGKMGLPGGTKTKTGAWSTTAQVLDELAEQGHDFPKKILEWRQVSKLKSTYTDALPTYVNPQTHRVHTTYALAATTTGRLSSNEPNLQNIPVRTEDGRKIRRAFIATPGHKLVSADYSQIELRLLAEIADIPVLKQAFRDGLDIHAMTASEMFGVPIKGMPSEIRRRAKAINFGIIYGISAFGLANQLGIAREEASAYIKKYFERFPGIRAYMDETRDFCRNHGYVTTLFGRKCHYPDIKASNASVRAFNERAAINARLQGTAADIIRRAMTRVEDALAAKKLSAQMLLQVHDELIFEVPDDEVEATLPVVQKVMQDAPFPAVLLSVPLHVDARAANNWDEAH</sequence>
<dbReference type="RefSeq" id="WP_197960071.1">
    <property type="nucleotide sequence ID" value="NZ_JACCHP010000007.1"/>
</dbReference>
<evidence type="ECO:0000256" key="6">
    <source>
        <dbReference type="ARBA" id="ARBA00022695"/>
    </source>
</evidence>
<dbReference type="InterPro" id="IPR029060">
    <property type="entry name" value="PIN-like_dom_sf"/>
</dbReference>
<dbReference type="Gene3D" id="3.30.70.370">
    <property type="match status" value="1"/>
</dbReference>
<evidence type="ECO:0000259" key="20">
    <source>
        <dbReference type="SMART" id="SM00475"/>
    </source>
</evidence>
<comment type="caution">
    <text evidence="22">The sequence shown here is derived from an EMBL/GenBank/DDBJ whole genome shotgun (WGS) entry which is preliminary data.</text>
</comment>
<dbReference type="InterPro" id="IPR036397">
    <property type="entry name" value="RNaseH_sf"/>
</dbReference>
<gene>
    <name evidence="17 22" type="primary">polA</name>
    <name evidence="22" type="ORF">HZZ13_13535</name>
</gene>
<dbReference type="Gene3D" id="3.40.50.1010">
    <property type="entry name" value="5'-nuclease"/>
    <property type="match status" value="1"/>
</dbReference>
<dbReference type="InterPro" id="IPR012337">
    <property type="entry name" value="RNaseH-like_sf"/>
</dbReference>
<dbReference type="InterPro" id="IPR001098">
    <property type="entry name" value="DNA-dir_DNA_pol_A_palm_dom"/>
</dbReference>
<evidence type="ECO:0000256" key="10">
    <source>
        <dbReference type="ARBA" id="ARBA00022801"/>
    </source>
</evidence>
<dbReference type="NCBIfam" id="TIGR00593">
    <property type="entry name" value="pola"/>
    <property type="match status" value="1"/>
</dbReference>
<dbReference type="InterPro" id="IPR018320">
    <property type="entry name" value="DNA_polymerase_1"/>
</dbReference>
<feature type="domain" description="DNA-directed DNA polymerase family A palm" evidence="21">
    <location>
        <begin position="784"/>
        <end position="990"/>
    </location>
</feature>
<dbReference type="InterPro" id="IPR002421">
    <property type="entry name" value="5-3_exonuclease"/>
</dbReference>
<evidence type="ECO:0000313" key="22">
    <source>
        <dbReference type="EMBL" id="MBH5398805.1"/>
    </source>
</evidence>
<dbReference type="NCBIfam" id="NF004397">
    <property type="entry name" value="PRK05755.1"/>
    <property type="match status" value="1"/>
</dbReference>
<feature type="domain" description="3'-5' exonuclease" evidence="19">
    <location>
        <begin position="419"/>
        <end position="615"/>
    </location>
</feature>
<dbReference type="InterPro" id="IPR002562">
    <property type="entry name" value="3'-5'_exonuclease_dom"/>
</dbReference>
<dbReference type="InterPro" id="IPR043502">
    <property type="entry name" value="DNA/RNA_pol_sf"/>
</dbReference>
<dbReference type="CDD" id="cd08637">
    <property type="entry name" value="DNA_pol_A_pol_I_C"/>
    <property type="match status" value="1"/>
</dbReference>
<keyword evidence="10 17" id="KW-0378">Hydrolase</keyword>
<comment type="similarity">
    <text evidence="1 17">Belongs to the DNA polymerase type-A family.</text>
</comment>
<organism evidence="22 23">
    <name type="scientific">Bradyrhizobium agreste</name>
    <dbReference type="NCBI Taxonomy" id="2751811"/>
    <lineage>
        <taxon>Bacteria</taxon>
        <taxon>Pseudomonadati</taxon>
        <taxon>Pseudomonadota</taxon>
        <taxon>Alphaproteobacteria</taxon>
        <taxon>Hyphomicrobiales</taxon>
        <taxon>Nitrobacteraceae</taxon>
        <taxon>Bradyrhizobium</taxon>
    </lineage>
</organism>
<keyword evidence="11 17" id="KW-0269">Exonuclease</keyword>
<evidence type="ECO:0000256" key="4">
    <source>
        <dbReference type="ARBA" id="ARBA00020311"/>
    </source>
</evidence>
<dbReference type="SUPFAM" id="SSF56672">
    <property type="entry name" value="DNA/RNA polymerases"/>
    <property type="match status" value="1"/>
</dbReference>
<feature type="region of interest" description="Disordered" evidence="18">
    <location>
        <begin position="1"/>
        <end position="34"/>
    </location>
</feature>
<dbReference type="SUPFAM" id="SSF88723">
    <property type="entry name" value="PIN domain-like"/>
    <property type="match status" value="1"/>
</dbReference>
<dbReference type="Proteomes" id="UP000807370">
    <property type="component" value="Unassembled WGS sequence"/>
</dbReference>
<dbReference type="Gene3D" id="3.30.420.10">
    <property type="entry name" value="Ribonuclease H-like superfamily/Ribonuclease H"/>
    <property type="match status" value="1"/>
</dbReference>
<evidence type="ECO:0000256" key="2">
    <source>
        <dbReference type="ARBA" id="ARBA00011541"/>
    </source>
</evidence>
<evidence type="ECO:0000256" key="14">
    <source>
        <dbReference type="ARBA" id="ARBA00023204"/>
    </source>
</evidence>
<dbReference type="EMBL" id="JACCHP010000007">
    <property type="protein sequence ID" value="MBH5398805.1"/>
    <property type="molecule type" value="Genomic_DNA"/>
</dbReference>
<dbReference type="EC" id="2.7.7.7" evidence="3 16"/>
<evidence type="ECO:0000256" key="11">
    <source>
        <dbReference type="ARBA" id="ARBA00022839"/>
    </source>
</evidence>
<evidence type="ECO:0000256" key="5">
    <source>
        <dbReference type="ARBA" id="ARBA00022679"/>
    </source>
</evidence>
<dbReference type="PANTHER" id="PTHR10133:SF27">
    <property type="entry name" value="DNA POLYMERASE NU"/>
    <property type="match status" value="1"/>
</dbReference>
<evidence type="ECO:0000259" key="19">
    <source>
        <dbReference type="SMART" id="SM00474"/>
    </source>
</evidence>
<evidence type="ECO:0000256" key="18">
    <source>
        <dbReference type="SAM" id="MobiDB-lite"/>
    </source>
</evidence>
<evidence type="ECO:0000256" key="3">
    <source>
        <dbReference type="ARBA" id="ARBA00012417"/>
    </source>
</evidence>
<evidence type="ECO:0000259" key="21">
    <source>
        <dbReference type="SMART" id="SM00482"/>
    </source>
</evidence>
<protein>
    <recommendedName>
        <fullName evidence="4 16">DNA polymerase I</fullName>
        <ecNumber evidence="3 16">2.7.7.7</ecNumber>
    </recommendedName>
</protein>
<keyword evidence="6 17" id="KW-0548">Nucleotidyltransferase</keyword>
<dbReference type="SUPFAM" id="SSF47807">
    <property type="entry name" value="5' to 3' exonuclease, C-terminal subdomain"/>
    <property type="match status" value="1"/>
</dbReference>
<dbReference type="InterPro" id="IPR008918">
    <property type="entry name" value="HhH2"/>
</dbReference>
<keyword evidence="9 17" id="KW-0227">DNA damage</keyword>
<keyword evidence="5 17" id="KW-0808">Transferase</keyword>
<dbReference type="CDD" id="cd09859">
    <property type="entry name" value="PIN_53EXO"/>
    <property type="match status" value="1"/>
</dbReference>
<dbReference type="Gene3D" id="1.10.150.20">
    <property type="entry name" value="5' to 3' exonuclease, C-terminal subdomain"/>
    <property type="match status" value="2"/>
</dbReference>
<keyword evidence="8" id="KW-0540">Nuclease</keyword>